<evidence type="ECO:0000256" key="1">
    <source>
        <dbReference type="SAM" id="MobiDB-lite"/>
    </source>
</evidence>
<organism evidence="2 3">
    <name type="scientific">Paenibacillus silagei</name>
    <dbReference type="NCBI Taxonomy" id="1670801"/>
    <lineage>
        <taxon>Bacteria</taxon>
        <taxon>Bacillati</taxon>
        <taxon>Bacillota</taxon>
        <taxon>Bacilli</taxon>
        <taxon>Bacillales</taxon>
        <taxon>Paenibacillaceae</taxon>
        <taxon>Paenibacillus</taxon>
    </lineage>
</organism>
<feature type="region of interest" description="Disordered" evidence="1">
    <location>
        <begin position="35"/>
        <end position="124"/>
    </location>
</feature>
<proteinExistence type="predicted"/>
<dbReference type="EMBL" id="JAGGLV010000018">
    <property type="protein sequence ID" value="MBP2114600.1"/>
    <property type="molecule type" value="Genomic_DNA"/>
</dbReference>
<name>A0ABS4NX22_9BACL</name>
<reference evidence="2 3" key="1">
    <citation type="submission" date="2021-03" db="EMBL/GenBank/DDBJ databases">
        <title>Genomic Encyclopedia of Type Strains, Phase IV (KMG-IV): sequencing the most valuable type-strain genomes for metagenomic binning, comparative biology and taxonomic classification.</title>
        <authorList>
            <person name="Goeker M."/>
        </authorList>
    </citation>
    <scope>NUCLEOTIDE SEQUENCE [LARGE SCALE GENOMIC DNA]</scope>
    <source>
        <strain evidence="2 3">DSM 101953</strain>
    </source>
</reference>
<dbReference type="Proteomes" id="UP000773462">
    <property type="component" value="Unassembled WGS sequence"/>
</dbReference>
<gene>
    <name evidence="2" type="ORF">J2Z70_004769</name>
</gene>
<keyword evidence="3" id="KW-1185">Reference proteome</keyword>
<feature type="compositionally biased region" description="Acidic residues" evidence="1">
    <location>
        <begin position="148"/>
        <end position="172"/>
    </location>
</feature>
<evidence type="ECO:0000313" key="3">
    <source>
        <dbReference type="Proteomes" id="UP000773462"/>
    </source>
</evidence>
<dbReference type="RefSeq" id="WP_209877219.1">
    <property type="nucleotide sequence ID" value="NZ_JAGGLV010000018.1"/>
</dbReference>
<evidence type="ECO:0000313" key="2">
    <source>
        <dbReference type="EMBL" id="MBP2114600.1"/>
    </source>
</evidence>
<sequence length="202" mass="20930">MGNEFNKTEADFAYERYTKMGGVSPEQDIPLEELRPLGTITEPSPSEETAGAGNRPLESALASHDPAHFTPIDFDGVVDDGSDPALESDPILAADIGLNVPDAGLGPRADRPAPSSATPGPQRDELLESDAIYTAGAAGLTGSVIDYADTEEEVTEEAEEAAPLEDVPDADELVPGSSIDPVSPDPDAMPGTDVLNGSNGDE</sequence>
<feature type="region of interest" description="Disordered" evidence="1">
    <location>
        <begin position="138"/>
        <end position="202"/>
    </location>
</feature>
<comment type="caution">
    <text evidence="2">The sequence shown here is derived from an EMBL/GenBank/DDBJ whole genome shotgun (WGS) entry which is preliminary data.</text>
</comment>
<accession>A0ABS4NX22</accession>
<protein>
    <submittedName>
        <fullName evidence="2">Uncharacterized protein</fullName>
    </submittedName>
</protein>